<dbReference type="EMBL" id="BMKW01000040">
    <property type="protein sequence ID" value="GGJ45167.1"/>
    <property type="molecule type" value="Genomic_DNA"/>
</dbReference>
<dbReference type="AlphaFoldDB" id="A0A917L693"/>
<evidence type="ECO:0000313" key="3">
    <source>
        <dbReference type="Proteomes" id="UP000661507"/>
    </source>
</evidence>
<reference evidence="2" key="1">
    <citation type="journal article" date="2014" name="Int. J. Syst. Evol. Microbiol.">
        <title>Complete genome sequence of Corynebacterium casei LMG S-19264T (=DSM 44701T), isolated from a smear-ripened cheese.</title>
        <authorList>
            <consortium name="US DOE Joint Genome Institute (JGI-PGF)"/>
            <person name="Walter F."/>
            <person name="Albersmeier A."/>
            <person name="Kalinowski J."/>
            <person name="Ruckert C."/>
        </authorList>
    </citation>
    <scope>NUCLEOTIDE SEQUENCE</scope>
    <source>
        <strain evidence="2">CGMCC 1.3617</strain>
    </source>
</reference>
<accession>A0A917L693</accession>
<protein>
    <recommendedName>
        <fullName evidence="1">Recombinase zinc beta ribbon domain-containing protein</fullName>
    </recommendedName>
</protein>
<gene>
    <name evidence="2" type="ORF">GCM10011320_60730</name>
</gene>
<name>A0A917L693_9PROT</name>
<dbReference type="InterPro" id="IPR025827">
    <property type="entry name" value="Zn_ribbon_recom_dom"/>
</dbReference>
<reference evidence="2" key="2">
    <citation type="submission" date="2020-09" db="EMBL/GenBank/DDBJ databases">
        <authorList>
            <person name="Sun Q."/>
            <person name="Zhou Y."/>
        </authorList>
    </citation>
    <scope>NUCLEOTIDE SEQUENCE</scope>
    <source>
        <strain evidence="2">CGMCC 1.3617</strain>
    </source>
</reference>
<evidence type="ECO:0000259" key="1">
    <source>
        <dbReference type="Pfam" id="PF13408"/>
    </source>
</evidence>
<organism evidence="2 3">
    <name type="scientific">Neoroseomonas lacus</name>
    <dbReference type="NCBI Taxonomy" id="287609"/>
    <lineage>
        <taxon>Bacteria</taxon>
        <taxon>Pseudomonadati</taxon>
        <taxon>Pseudomonadota</taxon>
        <taxon>Alphaproteobacteria</taxon>
        <taxon>Acetobacterales</taxon>
        <taxon>Acetobacteraceae</taxon>
        <taxon>Neoroseomonas</taxon>
    </lineage>
</organism>
<proteinExistence type="predicted"/>
<dbReference type="Pfam" id="PF13408">
    <property type="entry name" value="Zn_ribbon_recom"/>
    <property type="match status" value="1"/>
</dbReference>
<feature type="domain" description="Recombinase zinc beta ribbon" evidence="1">
    <location>
        <begin position="1"/>
        <end position="51"/>
    </location>
</feature>
<dbReference type="Proteomes" id="UP000661507">
    <property type="component" value="Unassembled WGS sequence"/>
</dbReference>
<sequence>MRCAECGGGFSKISATHFGCSTARNKGPTACTNRLTVRRDSLEDAVLSALRERLMDPEVLKEFVAGFTEAWNRLQANASTGLTSKRQELVRVEQQIGRAVDAILEGMAPATLRERLASLEVRKAALEGELASADEPAPRLHPNLAEVCRHRVAELSDALSSDDGAEARELVRGLVEEIRLVPEEGRLRIEVRGELGTILRLAEGAQDAGNGKRPSEVAEAF</sequence>
<evidence type="ECO:0000313" key="2">
    <source>
        <dbReference type="EMBL" id="GGJ45167.1"/>
    </source>
</evidence>
<keyword evidence="3" id="KW-1185">Reference proteome</keyword>
<comment type="caution">
    <text evidence="2">The sequence shown here is derived from an EMBL/GenBank/DDBJ whole genome shotgun (WGS) entry which is preliminary data.</text>
</comment>